<proteinExistence type="predicted"/>
<feature type="chain" id="PRO_5046311202" description="DUF928 domain-containing protein" evidence="1">
    <location>
        <begin position="24"/>
        <end position="369"/>
    </location>
</feature>
<comment type="caution">
    <text evidence="2">The sequence shown here is derived from an EMBL/GenBank/DDBJ whole genome shotgun (WGS) entry which is preliminary data.</text>
</comment>
<dbReference type="RefSeq" id="WP_264733463.1">
    <property type="nucleotide sequence ID" value="NZ_JAPDNR010000001.1"/>
</dbReference>
<dbReference type="InterPro" id="IPR013783">
    <property type="entry name" value="Ig-like_fold"/>
</dbReference>
<evidence type="ECO:0000256" key="1">
    <source>
        <dbReference type="SAM" id="SignalP"/>
    </source>
</evidence>
<keyword evidence="1" id="KW-0732">Signal</keyword>
<dbReference type="EMBL" id="JAPDNS010000002">
    <property type="protein sequence ID" value="MCW3486648.1"/>
    <property type="molecule type" value="Genomic_DNA"/>
</dbReference>
<name>A0ABT3IRP7_9BACT</name>
<dbReference type="Proteomes" id="UP001207742">
    <property type="component" value="Unassembled WGS sequence"/>
</dbReference>
<sequence length="369" mass="40541">MKKITTLFMTLLACVLYPVIAGAQVSMAVQLPPAGVLQKAQLWNIMLVNAATRNLDVRIMLRLTDAVSSEAILTAVSGSVTLSTGGRQLQAKDVAPVQYEYLSPAADRRENGLLSPGSYIACYSVVIDGDKTDLPVAEDCIPFTVEPVSPPLLNMPSDSAVLETRLPQFTWIPPAPITQFADLNYELIVAEVRENQSATEAIQQNIPVYRATGLRNIFLAYPSGGYALDSSKTYAWMVNANNGRQFAAQTEVWTFTLKKNISNTPDGSPYIQLKQEADGVFSNCGNILKCAYNNEAGEETVKYEVINLSSGNARMFTGSFTLQPGSNLLEVPLDHHRGLKSDVNYCILLHNGRGETWRLNFRYHPAEQQ</sequence>
<accession>A0ABT3IRP7</accession>
<evidence type="ECO:0000313" key="2">
    <source>
        <dbReference type="EMBL" id="MCW3486648.1"/>
    </source>
</evidence>
<organism evidence="2 3">
    <name type="scientific">Chitinophaga nivalis</name>
    <dbReference type="NCBI Taxonomy" id="2991709"/>
    <lineage>
        <taxon>Bacteria</taxon>
        <taxon>Pseudomonadati</taxon>
        <taxon>Bacteroidota</taxon>
        <taxon>Chitinophagia</taxon>
        <taxon>Chitinophagales</taxon>
        <taxon>Chitinophagaceae</taxon>
        <taxon>Chitinophaga</taxon>
    </lineage>
</organism>
<dbReference type="Gene3D" id="2.60.40.10">
    <property type="entry name" value="Immunoglobulins"/>
    <property type="match status" value="1"/>
</dbReference>
<evidence type="ECO:0008006" key="4">
    <source>
        <dbReference type="Google" id="ProtNLM"/>
    </source>
</evidence>
<evidence type="ECO:0000313" key="3">
    <source>
        <dbReference type="Proteomes" id="UP001207742"/>
    </source>
</evidence>
<protein>
    <recommendedName>
        <fullName evidence="4">DUF928 domain-containing protein</fullName>
    </recommendedName>
</protein>
<gene>
    <name evidence="2" type="ORF">OL497_22285</name>
</gene>
<feature type="signal peptide" evidence="1">
    <location>
        <begin position="1"/>
        <end position="23"/>
    </location>
</feature>
<keyword evidence="3" id="KW-1185">Reference proteome</keyword>
<reference evidence="2 3" key="1">
    <citation type="submission" date="2022-10" db="EMBL/GenBank/DDBJ databases">
        <title>Chitinophaga nivalis PC15 sp. nov., isolated from Pyeongchang county, South Korea.</title>
        <authorList>
            <person name="Trinh H.N."/>
        </authorList>
    </citation>
    <scope>NUCLEOTIDE SEQUENCE [LARGE SCALE GENOMIC DNA]</scope>
    <source>
        <strain evidence="2 3">PC14</strain>
    </source>
</reference>